<evidence type="ECO:0000313" key="1">
    <source>
        <dbReference type="EMBL" id="BCU03825.1"/>
    </source>
</evidence>
<dbReference type="Proteomes" id="UP001253637">
    <property type="component" value="Segment"/>
</dbReference>
<protein>
    <submittedName>
        <fullName evidence="1">Uncharacterized protein</fullName>
    </submittedName>
</protein>
<organism evidence="1 2">
    <name type="scientific">Pandoravirus japonicus</name>
    <dbReference type="NCBI Taxonomy" id="2823154"/>
    <lineage>
        <taxon>Viruses</taxon>
        <taxon>Pandoravirus</taxon>
    </lineage>
</organism>
<proteinExistence type="predicted"/>
<evidence type="ECO:0000313" key="2">
    <source>
        <dbReference type="Proteomes" id="UP001253637"/>
    </source>
</evidence>
<name>A0A811BTC1_9VIRU</name>
<reference evidence="1" key="1">
    <citation type="submission" date="2021-04" db="EMBL/GenBank/DDBJ databases">
        <title>Draft Genome Sequence of Pandoravirus japonicus, Isolated from the Sabaishi River of Niigata, Japan.</title>
        <authorList>
            <person name="Hosokawa N."/>
            <person name="Takahashi H."/>
            <person name="Aoki K."/>
            <person name="Takemura M."/>
        </authorList>
    </citation>
    <scope>NUCLEOTIDE SEQUENCE</scope>
</reference>
<dbReference type="EMBL" id="LC625835">
    <property type="protein sequence ID" value="BCU03825.1"/>
    <property type="molecule type" value="Genomic_DNA"/>
</dbReference>
<accession>A0A811BTC1</accession>
<sequence length="88" mass="9863">MCLGDHETQPGHRPSQTLCAIECLRAVLANGQNCRLGYPFGFDISLVFDCLSGHLIQGSSHQQTPPTSEKEPSFRDVLFFLFFCLLFK</sequence>